<dbReference type="SUPFAM" id="SSF82649">
    <property type="entry name" value="SufE/NifU"/>
    <property type="match status" value="1"/>
</dbReference>
<dbReference type="Pfam" id="PF01592">
    <property type="entry name" value="NifU_N"/>
    <property type="match status" value="1"/>
</dbReference>
<evidence type="ECO:0000313" key="2">
    <source>
        <dbReference type="EMBL" id="VEU60536.1"/>
    </source>
</evidence>
<proteinExistence type="predicted"/>
<protein>
    <submittedName>
        <fullName evidence="2">Nitrogen fixation protein nifu</fullName>
    </submittedName>
</protein>
<evidence type="ECO:0000313" key="3">
    <source>
        <dbReference type="Proteomes" id="UP000290942"/>
    </source>
</evidence>
<dbReference type="AlphaFoldDB" id="A0A449A8Q2"/>
<dbReference type="CDD" id="cd06664">
    <property type="entry name" value="IscU_like"/>
    <property type="match status" value="1"/>
</dbReference>
<dbReference type="GO" id="GO:0016226">
    <property type="term" value="P:iron-sulfur cluster assembly"/>
    <property type="evidence" value="ECO:0007669"/>
    <property type="project" value="InterPro"/>
</dbReference>
<dbReference type="GO" id="GO:0051536">
    <property type="term" value="F:iron-sulfur cluster binding"/>
    <property type="evidence" value="ECO:0007669"/>
    <property type="project" value="InterPro"/>
</dbReference>
<dbReference type="RefSeq" id="WP_165001204.1">
    <property type="nucleotide sequence ID" value="NZ_LR214970.1"/>
</dbReference>
<reference evidence="2 3" key="1">
    <citation type="submission" date="2019-01" db="EMBL/GenBank/DDBJ databases">
        <authorList>
            <consortium name="Pathogen Informatics"/>
        </authorList>
    </citation>
    <scope>NUCLEOTIDE SEQUENCE [LARGE SCALE GENOMIC DNA]</scope>
    <source>
        <strain evidence="2 3">NCTC10122</strain>
    </source>
</reference>
<dbReference type="GO" id="GO:0005506">
    <property type="term" value="F:iron ion binding"/>
    <property type="evidence" value="ECO:0007669"/>
    <property type="project" value="InterPro"/>
</dbReference>
<sequence>MSYNQNQRREIIMSHYVNPINKKELNGEYFEKHGQACADYLKFNFSIKDDKVVDLFFEGKGCAFMIASTDIFIELVNGRKISEIIEIINVYENFLSNGGDDKIEEKLGKLSIFKNVLDHPNRFYCATMMSSVLKEKIVNE</sequence>
<name>A0A449A8Q2_9BACT</name>
<gene>
    <name evidence="2" type="primary">nifU</name>
    <name evidence="2" type="ORF">NCTC10122_00130</name>
</gene>
<organism evidence="2 3">
    <name type="scientific">Mycoplasmopsis bovigenitalium</name>
    <dbReference type="NCBI Taxonomy" id="2112"/>
    <lineage>
        <taxon>Bacteria</taxon>
        <taxon>Bacillati</taxon>
        <taxon>Mycoplasmatota</taxon>
        <taxon>Mycoplasmoidales</taxon>
        <taxon>Metamycoplasmataceae</taxon>
        <taxon>Mycoplasmopsis</taxon>
    </lineage>
</organism>
<dbReference type="InterPro" id="IPR002871">
    <property type="entry name" value="NIF_FeS_clus_asmbl_NifU_N"/>
</dbReference>
<dbReference type="Proteomes" id="UP000290942">
    <property type="component" value="Chromosome"/>
</dbReference>
<dbReference type="Gene3D" id="3.90.1010.10">
    <property type="match status" value="1"/>
</dbReference>
<accession>A0A449A8Q2</accession>
<evidence type="ECO:0000259" key="1">
    <source>
        <dbReference type="Pfam" id="PF01592"/>
    </source>
</evidence>
<dbReference type="PANTHER" id="PTHR10093">
    <property type="entry name" value="IRON-SULFUR CLUSTER ASSEMBLY ENZYME NIFU HOMOLOG"/>
    <property type="match status" value="1"/>
</dbReference>
<feature type="domain" description="NIF system FeS cluster assembly NifU N-terminal" evidence="1">
    <location>
        <begin position="9"/>
        <end position="123"/>
    </location>
</feature>
<dbReference type="EMBL" id="LR214970">
    <property type="protein sequence ID" value="VEU60536.1"/>
    <property type="molecule type" value="Genomic_DNA"/>
</dbReference>